<reference evidence="1 2" key="1">
    <citation type="submission" date="2017-09" db="EMBL/GenBank/DDBJ databases">
        <title>Large-scale bioinformatics analysis of Bacillus genomes uncovers conserved roles of natural products in bacterial physiology.</title>
        <authorList>
            <consortium name="Agbiome Team Llc"/>
            <person name="Bleich R.M."/>
            <person name="Grubbs K.J."/>
            <person name="Santa Maria K.C."/>
            <person name="Allen S.E."/>
            <person name="Farag S."/>
            <person name="Shank E.A."/>
            <person name="Bowers A."/>
        </authorList>
    </citation>
    <scope>NUCLEOTIDE SEQUENCE [LARGE SCALE GENOMIC DNA]</scope>
    <source>
        <strain evidence="1 2">AFS010764</strain>
    </source>
</reference>
<accession>A0A2A8BSK6</accession>
<dbReference type="Proteomes" id="UP000220621">
    <property type="component" value="Unassembled WGS sequence"/>
</dbReference>
<comment type="caution">
    <text evidence="1">The sequence shown here is derived from an EMBL/GenBank/DDBJ whole genome shotgun (WGS) entry which is preliminary data.</text>
</comment>
<sequence>MRINNLINRFGRETFVHRKLENSKKDPYNRGEFELKHTLQAIVDEDTQGGQGRFNQGRVTDMRDATLYCGVIDILVGDKVVQRGKEYRVMKPSNPYNADDHIECSLEYWG</sequence>
<evidence type="ECO:0000313" key="2">
    <source>
        <dbReference type="Proteomes" id="UP000220621"/>
    </source>
</evidence>
<dbReference type="AlphaFoldDB" id="A0A2A8BSK6"/>
<dbReference type="RefSeq" id="WP_098102104.1">
    <property type="nucleotide sequence ID" value="NZ_NUDL01000020.1"/>
</dbReference>
<gene>
    <name evidence="1" type="ORF">CN611_07475</name>
</gene>
<proteinExistence type="predicted"/>
<evidence type="ECO:0000313" key="1">
    <source>
        <dbReference type="EMBL" id="PEM57642.1"/>
    </source>
</evidence>
<dbReference type="EMBL" id="NUDL01000020">
    <property type="protein sequence ID" value="PEM57642.1"/>
    <property type="molecule type" value="Genomic_DNA"/>
</dbReference>
<name>A0A2A8BSK6_9BACI</name>
<organism evidence="1 2">
    <name type="scientific">Bacillus wiedmannii</name>
    <dbReference type="NCBI Taxonomy" id="1890302"/>
    <lineage>
        <taxon>Bacteria</taxon>
        <taxon>Bacillati</taxon>
        <taxon>Bacillota</taxon>
        <taxon>Bacilli</taxon>
        <taxon>Bacillales</taxon>
        <taxon>Bacillaceae</taxon>
        <taxon>Bacillus</taxon>
        <taxon>Bacillus cereus group</taxon>
    </lineage>
</organism>
<protein>
    <recommendedName>
        <fullName evidence="3">Phage head-tail adapter protein</fullName>
    </recommendedName>
</protein>
<evidence type="ECO:0008006" key="3">
    <source>
        <dbReference type="Google" id="ProtNLM"/>
    </source>
</evidence>